<dbReference type="InterPro" id="IPR047148">
    <property type="entry name" value="PLPL9"/>
</dbReference>
<dbReference type="InterPro" id="IPR002641">
    <property type="entry name" value="PNPLA_dom"/>
</dbReference>
<comment type="catalytic activity">
    <reaction evidence="6">
        <text>a 1,2-diacyl-sn-glycero-3-phosphocholine + H2O = a 1-acyl-sn-glycero-3-phosphocholine + a fatty acid + H(+)</text>
        <dbReference type="Rhea" id="RHEA:15801"/>
        <dbReference type="ChEBI" id="CHEBI:15377"/>
        <dbReference type="ChEBI" id="CHEBI:15378"/>
        <dbReference type="ChEBI" id="CHEBI:28868"/>
        <dbReference type="ChEBI" id="CHEBI:57643"/>
        <dbReference type="ChEBI" id="CHEBI:58168"/>
        <dbReference type="EC" id="3.1.1.4"/>
    </reaction>
    <physiologicalReaction direction="left-to-right" evidence="6">
        <dbReference type="Rhea" id="RHEA:15802"/>
    </physiologicalReaction>
</comment>
<organism evidence="11 12">
    <name type="scientific">Opisthorchis viverrini</name>
    <name type="common">Southeast Asian liver fluke</name>
    <dbReference type="NCBI Taxonomy" id="6198"/>
    <lineage>
        <taxon>Eukaryota</taxon>
        <taxon>Metazoa</taxon>
        <taxon>Spiralia</taxon>
        <taxon>Lophotrochozoa</taxon>
        <taxon>Platyhelminthes</taxon>
        <taxon>Trematoda</taxon>
        <taxon>Digenea</taxon>
        <taxon>Opisthorchiida</taxon>
        <taxon>Opisthorchiata</taxon>
        <taxon>Opisthorchiidae</taxon>
        <taxon>Opisthorchis</taxon>
    </lineage>
</organism>
<evidence type="ECO:0000259" key="10">
    <source>
        <dbReference type="PROSITE" id="PS51635"/>
    </source>
</evidence>
<evidence type="ECO:0000313" key="12">
    <source>
        <dbReference type="Proteomes" id="UP000243686"/>
    </source>
</evidence>
<dbReference type="GO" id="GO:2000304">
    <property type="term" value="P:positive regulation of ceramide biosynthetic process"/>
    <property type="evidence" value="ECO:0007669"/>
    <property type="project" value="TreeGrafter"/>
</dbReference>
<keyword evidence="5 8" id="KW-0443">Lipid metabolism</keyword>
<dbReference type="InterPro" id="IPR002110">
    <property type="entry name" value="Ankyrin_rpt"/>
</dbReference>
<feature type="region of interest" description="Disordered" evidence="9">
    <location>
        <begin position="670"/>
        <end position="703"/>
    </location>
</feature>
<dbReference type="EC" id="3.1.1.4" evidence="1"/>
<evidence type="ECO:0000256" key="5">
    <source>
        <dbReference type="ARBA" id="ARBA00023098"/>
    </source>
</evidence>
<dbReference type="SUPFAM" id="SSF52151">
    <property type="entry name" value="FabD/lysophospholipase-like"/>
    <property type="match status" value="1"/>
</dbReference>
<evidence type="ECO:0000256" key="4">
    <source>
        <dbReference type="ARBA" id="ARBA00023043"/>
    </source>
</evidence>
<evidence type="ECO:0000256" key="9">
    <source>
        <dbReference type="SAM" id="MobiDB-lite"/>
    </source>
</evidence>
<feature type="repeat" description="ANK" evidence="7">
    <location>
        <begin position="227"/>
        <end position="250"/>
    </location>
</feature>
<evidence type="ECO:0000256" key="2">
    <source>
        <dbReference type="ARBA" id="ARBA00022737"/>
    </source>
</evidence>
<dbReference type="Gene3D" id="3.40.1090.10">
    <property type="entry name" value="Cytosolic phospholipase A2 catalytic domain"/>
    <property type="match status" value="1"/>
</dbReference>
<dbReference type="InterPro" id="IPR036770">
    <property type="entry name" value="Ankyrin_rpt-contain_sf"/>
</dbReference>
<evidence type="ECO:0000313" key="11">
    <source>
        <dbReference type="EMBL" id="OON21308.1"/>
    </source>
</evidence>
<accession>A0A1S8X3M5</accession>
<protein>
    <recommendedName>
        <fullName evidence="1">phospholipase A2</fullName>
        <ecNumber evidence="1">3.1.1.4</ecNumber>
    </recommendedName>
</protein>
<feature type="repeat" description="ANK" evidence="7">
    <location>
        <begin position="263"/>
        <end position="289"/>
    </location>
</feature>
<dbReference type="SUPFAM" id="SSF48403">
    <property type="entry name" value="Ankyrin repeat"/>
    <property type="match status" value="1"/>
</dbReference>
<dbReference type="AlphaFoldDB" id="A0A1S8X3M5"/>
<feature type="compositionally biased region" description="Polar residues" evidence="9">
    <location>
        <begin position="677"/>
        <end position="691"/>
    </location>
</feature>
<dbReference type="GO" id="GO:0016042">
    <property type="term" value="P:lipid catabolic process"/>
    <property type="evidence" value="ECO:0007669"/>
    <property type="project" value="UniProtKB-UniRule"/>
</dbReference>
<dbReference type="PANTHER" id="PTHR24139:SF34">
    <property type="entry name" value="85_88 KDA CALCIUM-INDEPENDENT PHOSPHOLIPASE A2"/>
    <property type="match status" value="1"/>
</dbReference>
<proteinExistence type="predicted"/>
<evidence type="ECO:0000256" key="6">
    <source>
        <dbReference type="ARBA" id="ARBA00023422"/>
    </source>
</evidence>
<feature type="region of interest" description="Disordered" evidence="9">
    <location>
        <begin position="886"/>
        <end position="912"/>
    </location>
</feature>
<feature type="compositionally biased region" description="Low complexity" evidence="9">
    <location>
        <begin position="569"/>
        <end position="582"/>
    </location>
</feature>
<keyword evidence="2" id="KW-0677">Repeat</keyword>
<dbReference type="InterPro" id="IPR016035">
    <property type="entry name" value="Acyl_Trfase/lysoPLipase"/>
</dbReference>
<feature type="repeat" description="ANK" evidence="7">
    <location>
        <begin position="392"/>
        <end position="425"/>
    </location>
</feature>
<dbReference type="Pfam" id="PF12796">
    <property type="entry name" value="Ank_2"/>
    <property type="match status" value="2"/>
</dbReference>
<keyword evidence="12" id="KW-1185">Reference proteome</keyword>
<dbReference type="PANTHER" id="PTHR24139">
    <property type="entry name" value="CALCIUM-INDEPENDENT PHOSPHOLIPASE A2"/>
    <property type="match status" value="1"/>
</dbReference>
<evidence type="ECO:0000256" key="3">
    <source>
        <dbReference type="ARBA" id="ARBA00022801"/>
    </source>
</evidence>
<feature type="compositionally biased region" description="Low complexity" evidence="9">
    <location>
        <begin position="898"/>
        <end position="912"/>
    </location>
</feature>
<keyword evidence="4 7" id="KW-0040">ANK repeat</keyword>
<dbReference type="PROSITE" id="PS51635">
    <property type="entry name" value="PNPLA"/>
    <property type="match status" value="1"/>
</dbReference>
<name>A0A1S8X3M5_OPIVI</name>
<feature type="short sequence motif" description="GXGXXG" evidence="8">
    <location>
        <begin position="751"/>
        <end position="756"/>
    </location>
</feature>
<feature type="short sequence motif" description="GXSXG" evidence="8">
    <location>
        <begin position="783"/>
        <end position="787"/>
    </location>
</feature>
<keyword evidence="3 8" id="KW-0378">Hydrolase</keyword>
<feature type="repeat" description="ANK" evidence="7">
    <location>
        <begin position="359"/>
        <end position="391"/>
    </location>
</feature>
<dbReference type="PROSITE" id="PS50297">
    <property type="entry name" value="ANK_REP_REGION"/>
    <property type="match status" value="4"/>
</dbReference>
<sequence>MTSFSKYVSNVVKTALSSFLPNKVVAYTQRQYEAEYSDCEILSEREPLFYFIKVANHFEMTYIPRISVSVTGEEEPYAFSLFRFQGDEESGLAAFARHVEVLMPLHLARVSLNLSCDRVLIERITALCREQYGWTAAHIAAALPWPEVFYSSSVKAYHGTKIKPKDLYITRLFKHKWARPKYPGMLNCHDPCSGSTPLRIAVAGGDIKLLDCLLSLPALRLDGVDNQGDTILHLAAKQNSSQLLSLLLDNIKSEVDVNALNTLGNTALHTACLKPSRDCVEQLINAGADPTTGLRELPLQLVVLADSLECVDVIYQAHPDALNCPQQSDLAYPIHLATNTKMFRRLCELGANLDSQDASGQSVLHKKVTTDDLECVLYLLACGADTNIFDVDGRTPLHVAVSHNASIHILRALLVFEADPSALDNCRQSPRHLLCSDADEDLALYTLHAVGAKRCPPDLEGCTVGCMDPGVAAEKGLTLFDGTAPEVVHNINEDATHLFDEIFYSASQVPRMNSVQQRRFTRCPASFRRTSKLSSHTEAELYTLRSVSPSPSSSTDVHPADLNHTFTASINGPRRSSSGRISSSTILIPTGAAQPCRFTVESDPEEKLSFYGSSGSPPQKRQARINTVQPHRIRLHFVPRDCSCEESFLNERIELQSKMDEPVVIVNGTEDDPVTISRPTQSIHSSTTSLLSDRPLGEDEPDSTCCPNLDDPGFLQEEGDEDLTATVGRRRKLSSRWNCGPAGYRVLALDGGGIRGLILVQILRALERVSGKQITDLFDWFVGTSSGGILALMLLRGKCLRCCRNLLFTFKDTVFCGKRPYSSDEWEKIMRREMGENTKMTDLKGIRVAVTTLLSDRCPPVFHMFRNYTSPRLRLHELLKKRQQELGCETAEPGRRPSVSSNVVPSEKSSSISSSSSVLNFLLSASGFLNSGESAPPEPPVESECGHKFDPIITDAEQLVWRAARATGAAPTYFRPCGRFLDGGLISNNPTLDLLTEIQEMQMVQQLQDKPPTPLAVVVSLGTGRMPVEPIETVDVFRPQSLMETFRSAMGFSSLGRIIVEVATMTEGPVVDRASAWCASLGVPFFRFSPRISLHITLDTTDTKELLQMVWETEAYLYRARDRLERLASML</sequence>
<feature type="region of interest" description="Disordered" evidence="9">
    <location>
        <begin position="545"/>
        <end position="582"/>
    </location>
</feature>
<dbReference type="EMBL" id="KV892185">
    <property type="protein sequence ID" value="OON21308.1"/>
    <property type="molecule type" value="Genomic_DNA"/>
</dbReference>
<dbReference type="Pfam" id="PF00023">
    <property type="entry name" value="Ank"/>
    <property type="match status" value="1"/>
</dbReference>
<keyword evidence="8" id="KW-0442">Lipid degradation</keyword>
<dbReference type="Proteomes" id="UP000243686">
    <property type="component" value="Unassembled WGS sequence"/>
</dbReference>
<feature type="domain" description="PNPLA" evidence="10">
    <location>
        <begin position="747"/>
        <end position="995"/>
    </location>
</feature>
<feature type="short sequence motif" description="DGA/G" evidence="8">
    <location>
        <begin position="982"/>
        <end position="984"/>
    </location>
</feature>
<feature type="active site" description="Proton acceptor" evidence="8">
    <location>
        <position position="982"/>
    </location>
</feature>
<evidence type="ECO:0000256" key="7">
    <source>
        <dbReference type="PROSITE-ProRule" id="PRU00023"/>
    </source>
</evidence>
<evidence type="ECO:0000256" key="8">
    <source>
        <dbReference type="PROSITE-ProRule" id="PRU01161"/>
    </source>
</evidence>
<evidence type="ECO:0000256" key="1">
    <source>
        <dbReference type="ARBA" id="ARBA00013278"/>
    </source>
</evidence>
<feature type="active site" description="Nucleophile" evidence="8">
    <location>
        <position position="785"/>
    </location>
</feature>
<gene>
    <name evidence="11" type="ORF">X801_02795</name>
</gene>
<dbReference type="Gene3D" id="1.25.40.20">
    <property type="entry name" value="Ankyrin repeat-containing domain"/>
    <property type="match status" value="2"/>
</dbReference>
<dbReference type="GO" id="GO:0005739">
    <property type="term" value="C:mitochondrion"/>
    <property type="evidence" value="ECO:0007669"/>
    <property type="project" value="TreeGrafter"/>
</dbReference>
<dbReference type="Pfam" id="PF01734">
    <property type="entry name" value="Patatin"/>
    <property type="match status" value="1"/>
</dbReference>
<dbReference type="SMART" id="SM00248">
    <property type="entry name" value="ANK"/>
    <property type="match status" value="7"/>
</dbReference>
<dbReference type="GO" id="GO:0047499">
    <property type="term" value="F:calcium-independent phospholipase A2 activity"/>
    <property type="evidence" value="ECO:0007669"/>
    <property type="project" value="InterPro"/>
</dbReference>
<dbReference type="GO" id="GO:0052816">
    <property type="term" value="F:long-chain fatty acyl-CoA hydrolase activity"/>
    <property type="evidence" value="ECO:0007669"/>
    <property type="project" value="TreeGrafter"/>
</dbReference>
<dbReference type="PROSITE" id="PS50088">
    <property type="entry name" value="ANK_REPEAT"/>
    <property type="match status" value="4"/>
</dbReference>
<reference evidence="11 12" key="1">
    <citation type="submission" date="2015-03" db="EMBL/GenBank/DDBJ databases">
        <title>Draft genome of the nematode, Opisthorchis viverrini.</title>
        <authorList>
            <person name="Mitreva M."/>
        </authorList>
    </citation>
    <scope>NUCLEOTIDE SEQUENCE [LARGE SCALE GENOMIC DNA]</scope>
    <source>
        <strain evidence="11">Khon Kaen</strain>
    </source>
</reference>